<keyword evidence="2" id="KW-1185">Reference proteome</keyword>
<dbReference type="InterPro" id="IPR029063">
    <property type="entry name" value="SAM-dependent_MTases_sf"/>
</dbReference>
<dbReference type="Proteomes" id="UP000229366">
    <property type="component" value="Unassembled WGS sequence"/>
</dbReference>
<dbReference type="Gene3D" id="3.40.50.150">
    <property type="entry name" value="Vaccinia Virus protein VP39"/>
    <property type="match status" value="1"/>
</dbReference>
<evidence type="ECO:0000313" key="2">
    <source>
        <dbReference type="Proteomes" id="UP000229366"/>
    </source>
</evidence>
<protein>
    <recommendedName>
        <fullName evidence="3">Class I SAM-dependent methyltransferase</fullName>
    </recommendedName>
</protein>
<organism evidence="1 2">
    <name type="scientific">Polynucleobacter brandtiae</name>
    <dbReference type="NCBI Taxonomy" id="1938816"/>
    <lineage>
        <taxon>Bacteria</taxon>
        <taxon>Pseudomonadati</taxon>
        <taxon>Pseudomonadota</taxon>
        <taxon>Betaproteobacteria</taxon>
        <taxon>Burkholderiales</taxon>
        <taxon>Burkholderiaceae</taxon>
        <taxon>Polynucleobacter</taxon>
    </lineage>
</organism>
<comment type="caution">
    <text evidence="1">The sequence shown here is derived from an EMBL/GenBank/DDBJ whole genome shotgun (WGS) entry which is preliminary data.</text>
</comment>
<dbReference type="RefSeq" id="WP_100379094.1">
    <property type="nucleotide sequence ID" value="NZ_CBCSBW010000001.1"/>
</dbReference>
<dbReference type="SUPFAM" id="SSF53335">
    <property type="entry name" value="S-adenosyl-L-methionine-dependent methyltransferases"/>
    <property type="match status" value="1"/>
</dbReference>
<gene>
    <name evidence="1" type="ORF">B0G85_0786</name>
</gene>
<accession>A0A2M8VZW0</accession>
<sequence>MTEFSSQWLALREPADHRARDRALQATLVRYLENIASTRMGAIRLIDLGSGTGSNLRALAPFLPKDQHWTLVDNDPVLLQKARSVLIGWADEVPEKNTTQGKTSISAIEPLTIVKQHKHITIEFRCDDLAKNIESVLALPADLITAAAFFDLVAEQWLHRFCNALSKPLYTVLTYNGLENWSPPEASDAQVLKAFHHHQQTDKGFGAAAGPHAIAIIESLLQQRGFKTCSALSPWLLTDQDRFLIESLASGSAAAALETQLVSQTVVNQWSVSRAHATECQIGHTDFLAMPEVS</sequence>
<dbReference type="EMBL" id="PGTX01000001">
    <property type="protein sequence ID" value="PJI83388.1"/>
    <property type="molecule type" value="Genomic_DNA"/>
</dbReference>
<dbReference type="AlphaFoldDB" id="A0A2M8VZW0"/>
<evidence type="ECO:0008006" key="3">
    <source>
        <dbReference type="Google" id="ProtNLM"/>
    </source>
</evidence>
<name>A0A2M8VZW0_9BURK</name>
<proteinExistence type="predicted"/>
<reference evidence="1 2" key="1">
    <citation type="submission" date="2017-11" db="EMBL/GenBank/DDBJ databases">
        <title>Genomic Encyclopedia of Type Strains, Phase III (KMG-III): the genomes of soil and plant-associated and newly described type strains.</title>
        <authorList>
            <person name="Whitman W."/>
        </authorList>
    </citation>
    <scope>NUCLEOTIDE SEQUENCE [LARGE SCALE GENOMIC DNA]</scope>
    <source>
        <strain evidence="1 2">UB-Domo-W1</strain>
    </source>
</reference>
<evidence type="ECO:0000313" key="1">
    <source>
        <dbReference type="EMBL" id="PJI83388.1"/>
    </source>
</evidence>
<dbReference type="OrthoDB" id="7273451at2"/>